<reference evidence="2" key="1">
    <citation type="submission" date="2022-11" db="EMBL/GenBank/DDBJ databases">
        <title>Centuries of genome instability and evolution in soft-shell clam transmissible cancer (bioRxiv).</title>
        <authorList>
            <person name="Hart S.F.M."/>
            <person name="Yonemitsu M.A."/>
            <person name="Giersch R.M."/>
            <person name="Beal B.F."/>
            <person name="Arriagada G."/>
            <person name="Davis B.W."/>
            <person name="Ostrander E.A."/>
            <person name="Goff S.P."/>
            <person name="Metzger M.J."/>
        </authorList>
    </citation>
    <scope>NUCLEOTIDE SEQUENCE</scope>
    <source>
        <strain evidence="2">MELC-2E11</strain>
        <tissue evidence="2">Siphon/mantle</tissue>
    </source>
</reference>
<organism evidence="2 3">
    <name type="scientific">Mya arenaria</name>
    <name type="common">Soft-shell clam</name>
    <dbReference type="NCBI Taxonomy" id="6604"/>
    <lineage>
        <taxon>Eukaryota</taxon>
        <taxon>Metazoa</taxon>
        <taxon>Spiralia</taxon>
        <taxon>Lophotrochozoa</taxon>
        <taxon>Mollusca</taxon>
        <taxon>Bivalvia</taxon>
        <taxon>Autobranchia</taxon>
        <taxon>Heteroconchia</taxon>
        <taxon>Euheterodonta</taxon>
        <taxon>Imparidentia</taxon>
        <taxon>Neoheterodontei</taxon>
        <taxon>Myida</taxon>
        <taxon>Myoidea</taxon>
        <taxon>Myidae</taxon>
        <taxon>Mya</taxon>
    </lineage>
</organism>
<accession>A0ABY7F787</accession>
<name>A0ABY7F787_MYAAR</name>
<gene>
    <name evidence="2" type="ORF">MAR_032652</name>
</gene>
<keyword evidence="1" id="KW-1133">Transmembrane helix</keyword>
<dbReference type="EMBL" id="CP111021">
    <property type="protein sequence ID" value="WAR18058.1"/>
    <property type="molecule type" value="Genomic_DNA"/>
</dbReference>
<dbReference type="Gene3D" id="1.20.1070.10">
    <property type="entry name" value="Rhodopsin 7-helix transmembrane proteins"/>
    <property type="match status" value="1"/>
</dbReference>
<proteinExistence type="predicted"/>
<dbReference type="Proteomes" id="UP001164746">
    <property type="component" value="Chromosome 10"/>
</dbReference>
<evidence type="ECO:0000313" key="2">
    <source>
        <dbReference type="EMBL" id="WAR18058.1"/>
    </source>
</evidence>
<keyword evidence="1" id="KW-0472">Membrane</keyword>
<dbReference type="SUPFAM" id="SSF81321">
    <property type="entry name" value="Family A G protein-coupled receptor-like"/>
    <property type="match status" value="1"/>
</dbReference>
<sequence length="67" mass="7804">MYSAIPKDWRHDFDVNVTIQELNDSLAELHVPTIAFIALLMVFGVLGNILVLYVYTRKYHPSTYRYA</sequence>
<evidence type="ECO:0008006" key="4">
    <source>
        <dbReference type="Google" id="ProtNLM"/>
    </source>
</evidence>
<keyword evidence="3" id="KW-1185">Reference proteome</keyword>
<feature type="transmembrane region" description="Helical" evidence="1">
    <location>
        <begin position="34"/>
        <end position="55"/>
    </location>
</feature>
<evidence type="ECO:0000256" key="1">
    <source>
        <dbReference type="SAM" id="Phobius"/>
    </source>
</evidence>
<evidence type="ECO:0000313" key="3">
    <source>
        <dbReference type="Proteomes" id="UP001164746"/>
    </source>
</evidence>
<protein>
    <recommendedName>
        <fullName evidence="4">G-protein coupled receptors family 1 profile domain-containing protein</fullName>
    </recommendedName>
</protein>
<keyword evidence="1" id="KW-0812">Transmembrane</keyword>